<dbReference type="Proteomes" id="UP001150062">
    <property type="component" value="Unassembled WGS sequence"/>
</dbReference>
<sequence length="209" mass="23888">MKIQLFLTLLSLVVLILSTPTPTNDLIHRRIWFNQTGCSSTNFRDYTHIVGKCYPNYGKSSFYFSKNEDCSTITSYQCEGNTDCSKCDVINEFQNGICKVPNEPEHDSLIFKCEKTNFLVSKGLQEIDFDQTNCQGNPYILTFLEGHCYNLGNNVSVKGHIENNILTAWFSQNYNCKVPKPNVYGFDQCYEYGDGTSHNYKMLGPQENL</sequence>
<reference evidence="2" key="1">
    <citation type="submission" date="2022-08" db="EMBL/GenBank/DDBJ databases">
        <title>Novel sulfate-reducing endosymbionts in the free-living metamonad Anaeramoeba.</title>
        <authorList>
            <person name="Jerlstrom-Hultqvist J."/>
            <person name="Cepicka I."/>
            <person name="Gallot-Lavallee L."/>
            <person name="Salas-Leiva D."/>
            <person name="Curtis B.A."/>
            <person name="Zahonova K."/>
            <person name="Pipaliya S."/>
            <person name="Dacks J."/>
            <person name="Roger A.J."/>
        </authorList>
    </citation>
    <scope>NUCLEOTIDE SEQUENCE</scope>
    <source>
        <strain evidence="2">Schooner1</strain>
    </source>
</reference>
<name>A0ABQ8YG74_9EUKA</name>
<comment type="caution">
    <text evidence="2">The sequence shown here is derived from an EMBL/GenBank/DDBJ whole genome shotgun (WGS) entry which is preliminary data.</text>
</comment>
<feature type="chain" id="PRO_5047325431" evidence="1">
    <location>
        <begin position="19"/>
        <end position="209"/>
    </location>
</feature>
<evidence type="ECO:0000256" key="1">
    <source>
        <dbReference type="SAM" id="SignalP"/>
    </source>
</evidence>
<feature type="signal peptide" evidence="1">
    <location>
        <begin position="1"/>
        <end position="18"/>
    </location>
</feature>
<accession>A0ABQ8YG74</accession>
<gene>
    <name evidence="2" type="ORF">M0813_21942</name>
</gene>
<organism evidence="2 3">
    <name type="scientific">Anaeramoeba flamelloides</name>
    <dbReference type="NCBI Taxonomy" id="1746091"/>
    <lineage>
        <taxon>Eukaryota</taxon>
        <taxon>Metamonada</taxon>
        <taxon>Anaeramoebidae</taxon>
        <taxon>Anaeramoeba</taxon>
    </lineage>
</organism>
<protein>
    <submittedName>
        <fullName evidence="2">Uncharacterized protein</fullName>
    </submittedName>
</protein>
<dbReference type="EMBL" id="JAOAOG010000168">
    <property type="protein sequence ID" value="KAJ6243505.1"/>
    <property type="molecule type" value="Genomic_DNA"/>
</dbReference>
<evidence type="ECO:0000313" key="2">
    <source>
        <dbReference type="EMBL" id="KAJ6243505.1"/>
    </source>
</evidence>
<keyword evidence="3" id="KW-1185">Reference proteome</keyword>
<proteinExistence type="predicted"/>
<keyword evidence="1" id="KW-0732">Signal</keyword>
<evidence type="ECO:0000313" key="3">
    <source>
        <dbReference type="Proteomes" id="UP001150062"/>
    </source>
</evidence>